<dbReference type="Gene3D" id="3.40.1280.10">
    <property type="match status" value="1"/>
</dbReference>
<dbReference type="STRING" id="2094558.A0A314UJ51"/>
<name>A0A314UJ51_PRUYE</name>
<keyword evidence="11" id="KW-1185">Reference proteome</keyword>
<keyword evidence="4 10" id="KW-0489">Methyltransferase</keyword>
<dbReference type="InterPro" id="IPR005304">
    <property type="entry name" value="Rbsml_bgen_MeTrfase_EMG1/NEP1"/>
</dbReference>
<sequence length="320" mass="36584">MVRPYAMKGKKRRTREDKYDRVEEAEEASEPEETEASQPEDVNKGAMVEKQIELSTKNGPGTIFILERASLDVAKVGKTYQPLNSDYHSNFLRKNNRDPALYRPDIVHQSLLMVLDSPINKAGKLRNVYVRTAAGVLIEIKPHVRIPRTFKRFCGVMLQLLQKLSISAVGKREKLMRVIKNPVTQYLPVNSRKIGEYIMFYNQFCHIYNENCRCILVFQASRTVRKNLVSIQNYVAAAENNRDFVFWYVRTNILAISLNIICLYLQLCYNTCIFQVGAMAHGKVETGYTDDFISISGYPLSAAFCISMVCQALAGKWDIL</sequence>
<keyword evidence="5 10" id="KW-0808">Transferase</keyword>
<keyword evidence="6" id="KW-0949">S-adenosyl-L-methionine</keyword>
<evidence type="ECO:0000256" key="6">
    <source>
        <dbReference type="ARBA" id="ARBA00022691"/>
    </source>
</evidence>
<evidence type="ECO:0000256" key="5">
    <source>
        <dbReference type="ARBA" id="ARBA00022679"/>
    </source>
</evidence>
<gene>
    <name evidence="10" type="ORF">Pyn_09883</name>
</gene>
<dbReference type="PANTHER" id="PTHR12636">
    <property type="entry name" value="NEP1/MRA1"/>
    <property type="match status" value="1"/>
</dbReference>
<reference evidence="10 11" key="1">
    <citation type="submission" date="2018-02" db="EMBL/GenBank/DDBJ databases">
        <title>Draft genome of wild Prunus yedoensis var. nudiflora.</title>
        <authorList>
            <person name="Baek S."/>
            <person name="Kim J.-H."/>
            <person name="Choi K."/>
            <person name="Kim G.-B."/>
            <person name="Cho A."/>
            <person name="Jang H."/>
            <person name="Shin C.-H."/>
            <person name="Yu H.-J."/>
            <person name="Mun J.-H."/>
        </authorList>
    </citation>
    <scope>NUCLEOTIDE SEQUENCE [LARGE SCALE GENOMIC DNA]</scope>
    <source>
        <strain evidence="11">cv. Jeju island</strain>
        <tissue evidence="10">Leaf</tissue>
    </source>
</reference>
<dbReference type="InterPro" id="IPR029028">
    <property type="entry name" value="Alpha/beta_knot_MTases"/>
</dbReference>
<keyword evidence="3" id="KW-0698">rRNA processing</keyword>
<protein>
    <submittedName>
        <fullName evidence="10">Ribosomal RNA small subunit methyltransferase nep-1</fullName>
    </submittedName>
</protein>
<organism evidence="10 11">
    <name type="scientific">Prunus yedoensis var. nudiflora</name>
    <dbReference type="NCBI Taxonomy" id="2094558"/>
    <lineage>
        <taxon>Eukaryota</taxon>
        <taxon>Viridiplantae</taxon>
        <taxon>Streptophyta</taxon>
        <taxon>Embryophyta</taxon>
        <taxon>Tracheophyta</taxon>
        <taxon>Spermatophyta</taxon>
        <taxon>Magnoliopsida</taxon>
        <taxon>eudicotyledons</taxon>
        <taxon>Gunneridae</taxon>
        <taxon>Pentapetalae</taxon>
        <taxon>rosids</taxon>
        <taxon>fabids</taxon>
        <taxon>Rosales</taxon>
        <taxon>Rosaceae</taxon>
        <taxon>Amygdaloideae</taxon>
        <taxon>Amygdaleae</taxon>
        <taxon>Prunus</taxon>
    </lineage>
</organism>
<dbReference type="Proteomes" id="UP000250321">
    <property type="component" value="Unassembled WGS sequence"/>
</dbReference>
<dbReference type="PANTHER" id="PTHR12636:SF5">
    <property type="entry name" value="RIBOSOMAL RNA SMALL SUBUNIT METHYLTRANSFERASE NEP1"/>
    <property type="match status" value="1"/>
</dbReference>
<comment type="caution">
    <text evidence="10">The sequence shown here is derived from an EMBL/GenBank/DDBJ whole genome shotgun (WGS) entry which is preliminary data.</text>
</comment>
<dbReference type="GO" id="GO:0019843">
    <property type="term" value="F:rRNA binding"/>
    <property type="evidence" value="ECO:0007669"/>
    <property type="project" value="UniProtKB-KW"/>
</dbReference>
<evidence type="ECO:0000256" key="4">
    <source>
        <dbReference type="ARBA" id="ARBA00022603"/>
    </source>
</evidence>
<evidence type="ECO:0000313" key="10">
    <source>
        <dbReference type="EMBL" id="PQM36998.1"/>
    </source>
</evidence>
<evidence type="ECO:0000256" key="8">
    <source>
        <dbReference type="ARBA" id="ARBA00022884"/>
    </source>
</evidence>
<keyword evidence="7" id="KW-0699">rRNA-binding</keyword>
<evidence type="ECO:0000256" key="9">
    <source>
        <dbReference type="SAM" id="MobiDB-lite"/>
    </source>
</evidence>
<evidence type="ECO:0000256" key="7">
    <source>
        <dbReference type="ARBA" id="ARBA00022730"/>
    </source>
</evidence>
<dbReference type="OrthoDB" id="269804at2759"/>
<feature type="region of interest" description="Disordered" evidence="9">
    <location>
        <begin position="1"/>
        <end position="44"/>
    </location>
</feature>
<dbReference type="Pfam" id="PF03587">
    <property type="entry name" value="EMG1"/>
    <property type="match status" value="1"/>
</dbReference>
<dbReference type="GO" id="GO:0032040">
    <property type="term" value="C:small-subunit processome"/>
    <property type="evidence" value="ECO:0007669"/>
    <property type="project" value="TreeGrafter"/>
</dbReference>
<evidence type="ECO:0000313" key="11">
    <source>
        <dbReference type="Proteomes" id="UP000250321"/>
    </source>
</evidence>
<evidence type="ECO:0000256" key="1">
    <source>
        <dbReference type="ARBA" id="ARBA00008115"/>
    </source>
</evidence>
<dbReference type="CDD" id="cd18088">
    <property type="entry name" value="Nep1-like"/>
    <property type="match status" value="1"/>
</dbReference>
<keyword evidence="2" id="KW-0690">Ribosome biogenesis</keyword>
<comment type="similarity">
    <text evidence="1">Belongs to the class IV-like SAM-binding methyltransferase superfamily. RNA methyltransferase NEP1 family.</text>
</comment>
<evidence type="ECO:0000256" key="2">
    <source>
        <dbReference type="ARBA" id="ARBA00022517"/>
    </source>
</evidence>
<feature type="compositionally biased region" description="Acidic residues" evidence="9">
    <location>
        <begin position="23"/>
        <end position="35"/>
    </location>
</feature>
<keyword evidence="8" id="KW-0694">RNA-binding</keyword>
<proteinExistence type="inferred from homology"/>
<dbReference type="InterPro" id="IPR029026">
    <property type="entry name" value="tRNA_m1G_MTases_N"/>
</dbReference>
<dbReference type="AlphaFoldDB" id="A0A314UJ51"/>
<dbReference type="SUPFAM" id="SSF75217">
    <property type="entry name" value="alpha/beta knot"/>
    <property type="match status" value="1"/>
</dbReference>
<dbReference type="GO" id="GO:0070475">
    <property type="term" value="P:rRNA base methylation"/>
    <property type="evidence" value="ECO:0007669"/>
    <property type="project" value="InterPro"/>
</dbReference>
<accession>A0A314UJ51</accession>
<dbReference type="GO" id="GO:0070037">
    <property type="term" value="F:rRNA (pseudouridine) methyltransferase activity"/>
    <property type="evidence" value="ECO:0007669"/>
    <property type="project" value="InterPro"/>
</dbReference>
<evidence type="ECO:0000256" key="3">
    <source>
        <dbReference type="ARBA" id="ARBA00022552"/>
    </source>
</evidence>
<dbReference type="EMBL" id="PJQY01003492">
    <property type="protein sequence ID" value="PQM36998.1"/>
    <property type="molecule type" value="Genomic_DNA"/>
</dbReference>